<keyword evidence="1" id="KW-0732">Signal</keyword>
<dbReference type="Proteomes" id="UP000076420">
    <property type="component" value="Unassembled WGS sequence"/>
</dbReference>
<organism evidence="2 3">
    <name type="scientific">Biomphalaria glabrata</name>
    <name type="common">Bloodfluke planorb</name>
    <name type="synonym">Freshwater snail</name>
    <dbReference type="NCBI Taxonomy" id="6526"/>
    <lineage>
        <taxon>Eukaryota</taxon>
        <taxon>Metazoa</taxon>
        <taxon>Spiralia</taxon>
        <taxon>Lophotrochozoa</taxon>
        <taxon>Mollusca</taxon>
        <taxon>Gastropoda</taxon>
        <taxon>Heterobranchia</taxon>
        <taxon>Euthyneura</taxon>
        <taxon>Panpulmonata</taxon>
        <taxon>Hygrophila</taxon>
        <taxon>Lymnaeoidea</taxon>
        <taxon>Planorbidae</taxon>
        <taxon>Biomphalaria</taxon>
    </lineage>
</organism>
<sequence length="308" mass="33850">MNYVLGMSIGIVLGLNTASAYLVPLNNTSYATACKETDKTCDRSNLSNKTSACQLLKENATYLCYVKQGFCKENEFQTLMATECNVSSTTFNSSDAKNNFYNALANVSQNCLTRVVNSTYSSMIFTVLKSEEQFCLLINTSLNTISWESYVKNTSTNCSASDFQTLKNAACANNLTSVDQRFSRAILSLSMSCMSQLSQCTESNGTAKGLTRDEYYCRFLRLNESSWSTETCLRKNCTVDEFKRLIVAACGEGTTTPPTPKLLIQGTVTTEGVLTTTSDARTLAPSNVEFFFLSILFAALSKFDVTSL</sequence>
<dbReference type="VEuPathDB" id="VectorBase:BGLB020945"/>
<accession>A0A2C9KL13</accession>
<protein>
    <submittedName>
        <fullName evidence="2">Uncharacterized protein</fullName>
    </submittedName>
</protein>
<dbReference type="OrthoDB" id="10427945at2759"/>
<dbReference type="AlphaFoldDB" id="A0A2C9KL13"/>
<proteinExistence type="predicted"/>
<evidence type="ECO:0000256" key="1">
    <source>
        <dbReference type="SAM" id="SignalP"/>
    </source>
</evidence>
<name>A0A2C9KL13_BIOGL</name>
<dbReference type="VEuPathDB" id="VectorBase:BGLAX_038749"/>
<reference evidence="2" key="1">
    <citation type="submission" date="2020-05" db="UniProtKB">
        <authorList>
            <consortium name="EnsemblMetazoa"/>
        </authorList>
    </citation>
    <scope>IDENTIFICATION</scope>
    <source>
        <strain evidence="2">BB02</strain>
    </source>
</reference>
<dbReference type="EnsemblMetazoa" id="BGLB020945-RA">
    <property type="protein sequence ID" value="BGLB020945-PA"/>
    <property type="gene ID" value="BGLB020945"/>
</dbReference>
<dbReference type="KEGG" id="bgt:106070174"/>
<evidence type="ECO:0000313" key="3">
    <source>
        <dbReference type="Proteomes" id="UP000076420"/>
    </source>
</evidence>
<gene>
    <name evidence="2" type="primary">106070174</name>
</gene>
<dbReference type="RefSeq" id="XP_013085470.2">
    <property type="nucleotide sequence ID" value="XM_013230016.2"/>
</dbReference>
<feature type="signal peptide" evidence="1">
    <location>
        <begin position="1"/>
        <end position="20"/>
    </location>
</feature>
<evidence type="ECO:0000313" key="2">
    <source>
        <dbReference type="EnsemblMetazoa" id="BGLB020945-PA"/>
    </source>
</evidence>
<feature type="chain" id="PRO_5013061835" evidence="1">
    <location>
        <begin position="21"/>
        <end position="308"/>
    </location>
</feature>